<protein>
    <submittedName>
        <fullName evidence="2">Uncharacterized protein</fullName>
    </submittedName>
</protein>
<gene>
    <name evidence="2" type="ORF">CPSG_02872</name>
</gene>
<feature type="compositionally biased region" description="Polar residues" evidence="1">
    <location>
        <begin position="130"/>
        <end position="139"/>
    </location>
</feature>
<feature type="compositionally biased region" description="Basic and acidic residues" evidence="1">
    <location>
        <begin position="51"/>
        <end position="65"/>
    </location>
</feature>
<dbReference type="AlphaFoldDB" id="E9CYK2"/>
<organism evidence="3">
    <name type="scientific">Coccidioides posadasii (strain RMSCC 757 / Silveira)</name>
    <name type="common">Valley fever fungus</name>
    <dbReference type="NCBI Taxonomy" id="443226"/>
    <lineage>
        <taxon>Eukaryota</taxon>
        <taxon>Fungi</taxon>
        <taxon>Dikarya</taxon>
        <taxon>Ascomycota</taxon>
        <taxon>Pezizomycotina</taxon>
        <taxon>Eurotiomycetes</taxon>
        <taxon>Eurotiomycetidae</taxon>
        <taxon>Onygenales</taxon>
        <taxon>Onygenaceae</taxon>
        <taxon>Coccidioides</taxon>
    </lineage>
</organism>
<dbReference type="Proteomes" id="UP000002497">
    <property type="component" value="Unassembled WGS sequence"/>
</dbReference>
<accession>E9CYK2</accession>
<reference evidence="3" key="2">
    <citation type="submission" date="2010-03" db="EMBL/GenBank/DDBJ databases">
        <title>The genome sequence of Coccidioides posadasii strain Silveira.</title>
        <authorList>
            <consortium name="The Broad Institute Genome Sequencing Center for Infectious Disease"/>
            <person name="Neafsey D."/>
            <person name="Orbach M."/>
            <person name="Henn M.R."/>
            <person name="Cole G.T."/>
            <person name="Galgiani J."/>
            <person name="Gardner M.J."/>
            <person name="Kirkland T.N."/>
            <person name="Taylor J.W."/>
            <person name="Young S.K."/>
            <person name="Zeng Q."/>
            <person name="Koehrsen M."/>
            <person name="Alvarado L."/>
            <person name="Berlin A."/>
            <person name="Borenstein D."/>
            <person name="Chapman S.B."/>
            <person name="Chen Z."/>
            <person name="Engels R."/>
            <person name="Freedman E."/>
            <person name="Gellesch M."/>
            <person name="Goldberg J."/>
            <person name="Griggs A."/>
            <person name="Gujja S."/>
            <person name="Heilman E."/>
            <person name="Heiman D."/>
            <person name="Howarth C."/>
            <person name="Jen D."/>
            <person name="Larson L."/>
            <person name="Mehta T."/>
            <person name="Neiman D."/>
            <person name="Park D."/>
            <person name="Pearson M."/>
            <person name="Richards J."/>
            <person name="Roberts A."/>
            <person name="Saif S."/>
            <person name="Shea T."/>
            <person name="Shenoy N."/>
            <person name="Sisk P."/>
            <person name="Stolte C."/>
            <person name="Sykes S."/>
            <person name="Walk T."/>
            <person name="White J."/>
            <person name="Yandava C."/>
            <person name="Haas B."/>
            <person name="Nusbaum C."/>
            <person name="Birren B."/>
        </authorList>
    </citation>
    <scope>NUCLEOTIDE SEQUENCE [LARGE SCALE GENOMIC DNA]</scope>
    <source>
        <strain evidence="3">RMSCC 757 / Silveira</strain>
    </source>
</reference>
<evidence type="ECO:0000256" key="1">
    <source>
        <dbReference type="SAM" id="MobiDB-lite"/>
    </source>
</evidence>
<dbReference type="EMBL" id="GL636488">
    <property type="protein sequence ID" value="EFW21029.1"/>
    <property type="molecule type" value="Genomic_DNA"/>
</dbReference>
<sequence length="139" mass="15618">MMFLKTRFPRPAALFAGRLHSIYHVHSSSVNTPRPTTALPLAWYSGWTGSRPEDHSVNRSDRGDQTDPQTKATRAAWKEKKEGHAATDRTKSQATTEVNQKRGKTPEDEFPEAPRPIIGTTDERGRVRHSLNQVTCPVD</sequence>
<dbReference type="OrthoDB" id="3945172at2759"/>
<dbReference type="HOGENOM" id="CLU_1844904_0_0_1"/>
<dbReference type="VEuPathDB" id="FungiDB:D8B26_002703"/>
<feature type="region of interest" description="Disordered" evidence="1">
    <location>
        <begin position="44"/>
        <end position="139"/>
    </location>
</feature>
<evidence type="ECO:0000313" key="3">
    <source>
        <dbReference type="Proteomes" id="UP000002497"/>
    </source>
</evidence>
<keyword evidence="3" id="KW-1185">Reference proteome</keyword>
<dbReference type="VEuPathDB" id="FungiDB:CPSG_02872"/>
<evidence type="ECO:0000313" key="2">
    <source>
        <dbReference type="EMBL" id="EFW21029.1"/>
    </source>
</evidence>
<name>E9CYK2_COCPS</name>
<reference evidence="3" key="1">
    <citation type="journal article" date="2010" name="Genome Res.">
        <title>Population genomic sequencing of Coccidioides fungi reveals recent hybridization and transposon control.</title>
        <authorList>
            <person name="Neafsey D.E."/>
            <person name="Barker B.M."/>
            <person name="Sharpton T.J."/>
            <person name="Stajich J.E."/>
            <person name="Park D.J."/>
            <person name="Whiston E."/>
            <person name="Hung C.-Y."/>
            <person name="McMahan C."/>
            <person name="White J."/>
            <person name="Sykes S."/>
            <person name="Heiman D."/>
            <person name="Young S."/>
            <person name="Zeng Q."/>
            <person name="Abouelleil A."/>
            <person name="Aftuck L."/>
            <person name="Bessette D."/>
            <person name="Brown A."/>
            <person name="FitzGerald M."/>
            <person name="Lui A."/>
            <person name="Macdonald J.P."/>
            <person name="Priest M."/>
            <person name="Orbach M.J."/>
            <person name="Galgiani J.N."/>
            <person name="Kirkland T.N."/>
            <person name="Cole G.T."/>
            <person name="Birren B.W."/>
            <person name="Henn M.R."/>
            <person name="Taylor J.W."/>
            <person name="Rounsley S.D."/>
        </authorList>
    </citation>
    <scope>NUCLEOTIDE SEQUENCE [LARGE SCALE GENOMIC DNA]</scope>
    <source>
        <strain evidence="3">RMSCC 757 / Silveira</strain>
    </source>
</reference>
<feature type="compositionally biased region" description="Basic and acidic residues" evidence="1">
    <location>
        <begin position="76"/>
        <end position="91"/>
    </location>
</feature>
<proteinExistence type="predicted"/>